<evidence type="ECO:0000313" key="2">
    <source>
        <dbReference type="Proteomes" id="UP000790709"/>
    </source>
</evidence>
<reference evidence="1" key="1">
    <citation type="journal article" date="2021" name="New Phytol.">
        <title>Evolutionary innovations through gain and loss of genes in the ectomycorrhizal Boletales.</title>
        <authorList>
            <person name="Wu G."/>
            <person name="Miyauchi S."/>
            <person name="Morin E."/>
            <person name="Kuo A."/>
            <person name="Drula E."/>
            <person name="Varga T."/>
            <person name="Kohler A."/>
            <person name="Feng B."/>
            <person name="Cao Y."/>
            <person name="Lipzen A."/>
            <person name="Daum C."/>
            <person name="Hundley H."/>
            <person name="Pangilinan J."/>
            <person name="Johnson J."/>
            <person name="Barry K."/>
            <person name="LaButti K."/>
            <person name="Ng V."/>
            <person name="Ahrendt S."/>
            <person name="Min B."/>
            <person name="Choi I.G."/>
            <person name="Park H."/>
            <person name="Plett J.M."/>
            <person name="Magnuson J."/>
            <person name="Spatafora J.W."/>
            <person name="Nagy L.G."/>
            <person name="Henrissat B."/>
            <person name="Grigoriev I.V."/>
            <person name="Yang Z.L."/>
            <person name="Xu J."/>
            <person name="Martin F.M."/>
        </authorList>
    </citation>
    <scope>NUCLEOTIDE SEQUENCE</scope>
    <source>
        <strain evidence="1">KUC20120723A-06</strain>
    </source>
</reference>
<protein>
    <submittedName>
        <fullName evidence="1">Uncharacterized protein</fullName>
    </submittedName>
</protein>
<dbReference type="EMBL" id="MU266708">
    <property type="protein sequence ID" value="KAH7918984.1"/>
    <property type="molecule type" value="Genomic_DNA"/>
</dbReference>
<name>A0ACB8B0Q8_9AGAM</name>
<sequence>MSFPDDLHVYPLPIGEPYQWTEVNDQPLEASQRDVPLGYEGHFLAGLQQAFSGAVISKPWMGTYSQSFLSQPTGTAQYDTQMHPEPTIDVHSGHNHQYSPAYYTNVSHQNPTGDYGSFFDQPMSFNLPVTPFNNLPLSPSTQGDSSMAPAVLTTSSEQVLGASSLTPFAEASTTHRCQFDRNGSPCHTSIIAKRREAAEHLRVYHKVKRNSSWVTCLWDGCMQRIRADGLSRHIVNCHMKAKLRCPICFKMESSVSSLQRHRQRGCVIEFRKTGNWFKRSSCASKS</sequence>
<comment type="caution">
    <text evidence="1">The sequence shown here is derived from an EMBL/GenBank/DDBJ whole genome shotgun (WGS) entry which is preliminary data.</text>
</comment>
<organism evidence="1 2">
    <name type="scientific">Leucogyrophana mollusca</name>
    <dbReference type="NCBI Taxonomy" id="85980"/>
    <lineage>
        <taxon>Eukaryota</taxon>
        <taxon>Fungi</taxon>
        <taxon>Dikarya</taxon>
        <taxon>Basidiomycota</taxon>
        <taxon>Agaricomycotina</taxon>
        <taxon>Agaricomycetes</taxon>
        <taxon>Agaricomycetidae</taxon>
        <taxon>Boletales</taxon>
        <taxon>Boletales incertae sedis</taxon>
        <taxon>Leucogyrophana</taxon>
    </lineage>
</organism>
<evidence type="ECO:0000313" key="1">
    <source>
        <dbReference type="EMBL" id="KAH7918984.1"/>
    </source>
</evidence>
<dbReference type="Proteomes" id="UP000790709">
    <property type="component" value="Unassembled WGS sequence"/>
</dbReference>
<gene>
    <name evidence="1" type="ORF">BV22DRAFT_885975</name>
</gene>
<proteinExistence type="predicted"/>
<keyword evidence="2" id="KW-1185">Reference proteome</keyword>
<accession>A0ACB8B0Q8</accession>